<feature type="compositionally biased region" description="Polar residues" evidence="6">
    <location>
        <begin position="436"/>
        <end position="450"/>
    </location>
</feature>
<dbReference type="Gene3D" id="1.25.40.10">
    <property type="entry name" value="Tetratricopeptide repeat domain"/>
    <property type="match status" value="1"/>
</dbReference>
<dbReference type="SUPFAM" id="SSF48452">
    <property type="entry name" value="TPR-like"/>
    <property type="match status" value="2"/>
</dbReference>
<name>A0ABR1PZB7_9PEZI</name>
<dbReference type="InterPro" id="IPR000209">
    <property type="entry name" value="Peptidase_S8/S53_dom"/>
</dbReference>
<comment type="caution">
    <text evidence="8">The sequence shown here is derived from an EMBL/GenBank/DDBJ whole genome shotgun (WGS) entry which is preliminary data.</text>
</comment>
<keyword evidence="4 5" id="KW-0720">Serine protease</keyword>
<dbReference type="Gene3D" id="3.40.50.200">
    <property type="entry name" value="Peptidase S8/S53 domain"/>
    <property type="match status" value="1"/>
</dbReference>
<feature type="compositionally biased region" description="Basic and acidic residues" evidence="6">
    <location>
        <begin position="462"/>
        <end position="474"/>
    </location>
</feature>
<dbReference type="InterPro" id="IPR015500">
    <property type="entry name" value="Peptidase_S8_subtilisin-rel"/>
</dbReference>
<dbReference type="PRINTS" id="PR00723">
    <property type="entry name" value="SUBTILISIN"/>
</dbReference>
<evidence type="ECO:0000256" key="2">
    <source>
        <dbReference type="ARBA" id="ARBA00022670"/>
    </source>
</evidence>
<feature type="active site" description="Charge relay system" evidence="5">
    <location>
        <position position="613"/>
    </location>
</feature>
<feature type="compositionally biased region" description="Basic and acidic residues" evidence="6">
    <location>
        <begin position="412"/>
        <end position="433"/>
    </location>
</feature>
<dbReference type="EMBL" id="JAQQWE010000008">
    <property type="protein sequence ID" value="KAK7943083.1"/>
    <property type="molecule type" value="Genomic_DNA"/>
</dbReference>
<dbReference type="PANTHER" id="PTHR43806:SF11">
    <property type="entry name" value="CEREVISIN-RELATED"/>
    <property type="match status" value="1"/>
</dbReference>
<comment type="similarity">
    <text evidence="1 5">Belongs to the peptidase S8 family.</text>
</comment>
<dbReference type="GeneID" id="92081480"/>
<dbReference type="PROSITE" id="PS51892">
    <property type="entry name" value="SUBTILASE"/>
    <property type="match status" value="1"/>
</dbReference>
<keyword evidence="9" id="KW-1185">Reference proteome</keyword>
<reference evidence="8 9" key="1">
    <citation type="submission" date="2023-01" db="EMBL/GenBank/DDBJ databases">
        <title>Analysis of 21 Apiospora genomes using comparative genomics revels a genus with tremendous synthesis potential of carbohydrate active enzymes and secondary metabolites.</title>
        <authorList>
            <person name="Sorensen T."/>
        </authorList>
    </citation>
    <scope>NUCLEOTIDE SEQUENCE [LARGE SCALE GENOMIC DNA]</scope>
    <source>
        <strain evidence="8 9">CBS 24483</strain>
    </source>
</reference>
<gene>
    <name evidence="8" type="ORF">PG986_012196</name>
</gene>
<evidence type="ECO:0000259" key="7">
    <source>
        <dbReference type="Pfam" id="PF00082"/>
    </source>
</evidence>
<dbReference type="InterPro" id="IPR011990">
    <property type="entry name" value="TPR-like_helical_dom_sf"/>
</dbReference>
<dbReference type="InterPro" id="IPR036852">
    <property type="entry name" value="Peptidase_S8/S53_dom_sf"/>
</dbReference>
<keyword evidence="2 5" id="KW-0645">Protease</keyword>
<protein>
    <recommendedName>
        <fullName evidence="7">Peptidase S8/S53 domain-containing protein</fullName>
    </recommendedName>
</protein>
<organism evidence="8 9">
    <name type="scientific">Apiospora aurea</name>
    <dbReference type="NCBI Taxonomy" id="335848"/>
    <lineage>
        <taxon>Eukaryota</taxon>
        <taxon>Fungi</taxon>
        <taxon>Dikarya</taxon>
        <taxon>Ascomycota</taxon>
        <taxon>Pezizomycotina</taxon>
        <taxon>Sordariomycetes</taxon>
        <taxon>Xylariomycetidae</taxon>
        <taxon>Amphisphaeriales</taxon>
        <taxon>Apiosporaceae</taxon>
        <taxon>Apiospora</taxon>
    </lineage>
</organism>
<dbReference type="Proteomes" id="UP001391051">
    <property type="component" value="Unassembled WGS sequence"/>
</dbReference>
<dbReference type="PROSITE" id="PS00138">
    <property type="entry name" value="SUBTILASE_SER"/>
    <property type="match status" value="1"/>
</dbReference>
<feature type="active site" description="Charge relay system" evidence="5">
    <location>
        <position position="773"/>
    </location>
</feature>
<evidence type="ECO:0000256" key="3">
    <source>
        <dbReference type="ARBA" id="ARBA00022801"/>
    </source>
</evidence>
<dbReference type="InterPro" id="IPR023828">
    <property type="entry name" value="Peptidase_S8_Ser-AS"/>
</dbReference>
<feature type="compositionally biased region" description="Basic and acidic residues" evidence="6">
    <location>
        <begin position="271"/>
        <end position="282"/>
    </location>
</feature>
<feature type="region of interest" description="Disordered" evidence="6">
    <location>
        <begin position="271"/>
        <end position="530"/>
    </location>
</feature>
<dbReference type="SUPFAM" id="SSF52743">
    <property type="entry name" value="Subtilisin-like"/>
    <property type="match status" value="1"/>
</dbReference>
<dbReference type="InterPro" id="IPR050131">
    <property type="entry name" value="Peptidase_S8_subtilisin-like"/>
</dbReference>
<sequence length="873" mass="96098">MPSLDFAIPDRLKKECHVALSKHSRADELLGQGKMEEAENLLREAVEWSNQSLGAAHKMTVSYQEDLAILLAQVNKFDEAIKVNFAAWQARKEARDTSPSRHTAQLNLARDLTHKGKMEEAASHFERVYASQLSDAASFGKNHACTLRTGYELATCWFSLGDRKKDNHLRAKAKELHEDVLHRQLRGKGVEPLDIARTRVALGDDCYRLKEYAKAQELFSGGKSSLTSLKSAGLGKDEAGKGIYSENSIDQHLPEVESLLQHCTKMEKKSKAANEFIKDGQKPRLSPNTHANLGRIREANQKSHTRNSSTSSMPRNPEIQVEEVAATAGGQRTRRMSHTGVRGTSPAHNRPPRSSAPELVKPLVVQEKRAGSKSPPDGNVSQSTDEHLHVPRHRESRSTSATQVEHNAGQAEKGDGHSSKRSPTRKEHLREAGTHGSKSQASPPTITKTKQPPELLNAPTKPTEEKQNHLEPGKQRAKTPEPPAPVNASDNSSDPPAPRPRRNSLPGRFKQPQFVGTAGALYDSKEGRSSSREVDSWFRDLEAKTQALLAPLRTGARKRVKVAVLDTGIHMGQINHWDKNRADIVDGKNPRIKSRKDFLDPDRTNKCVDLDGHGTHCVGVIRKVAPEADVYVARVAKDSREGPNVPAIIKALEHACEVWNVDIISLSFGFEVYIRELEDAIQKAINKQILVLAATNNFGTRRRMAFPARMANVISMHAADHNGSAQGTNPPVTRGKNLTILGVDVVSAWIPAIVGHGGRESDVPSTKAMTGTSVATPMAAGIAALVLEFARQRDPRDDTTNQILVRLRDSLKKHDGMDSVFRAMAEAPDAGHFLNIVPWNLLCQHADDDDGRRMAAWKLADIIRTEFGTLPQT</sequence>
<evidence type="ECO:0000313" key="9">
    <source>
        <dbReference type="Proteomes" id="UP001391051"/>
    </source>
</evidence>
<keyword evidence="3 5" id="KW-0378">Hydrolase</keyword>
<dbReference type="PANTHER" id="PTHR43806">
    <property type="entry name" value="PEPTIDASE S8"/>
    <property type="match status" value="1"/>
</dbReference>
<evidence type="ECO:0000256" key="4">
    <source>
        <dbReference type="ARBA" id="ARBA00022825"/>
    </source>
</evidence>
<evidence type="ECO:0000256" key="1">
    <source>
        <dbReference type="ARBA" id="ARBA00011073"/>
    </source>
</evidence>
<feature type="domain" description="Peptidase S8/S53" evidence="7">
    <location>
        <begin position="558"/>
        <end position="792"/>
    </location>
</feature>
<accession>A0ABR1PZB7</accession>
<feature type="active site" description="Charge relay system" evidence="5">
    <location>
        <position position="566"/>
    </location>
</feature>
<dbReference type="Pfam" id="PF00082">
    <property type="entry name" value="Peptidase_S8"/>
    <property type="match status" value="1"/>
</dbReference>
<dbReference type="RefSeq" id="XP_066695114.1">
    <property type="nucleotide sequence ID" value="XM_066848418.1"/>
</dbReference>
<evidence type="ECO:0000256" key="5">
    <source>
        <dbReference type="PROSITE-ProRule" id="PRU01240"/>
    </source>
</evidence>
<evidence type="ECO:0000313" key="8">
    <source>
        <dbReference type="EMBL" id="KAK7943083.1"/>
    </source>
</evidence>
<proteinExistence type="inferred from homology"/>
<evidence type="ECO:0000256" key="6">
    <source>
        <dbReference type="SAM" id="MobiDB-lite"/>
    </source>
</evidence>